<keyword evidence="9" id="KW-1185">Reference proteome</keyword>
<dbReference type="PANTHER" id="PTHR11913">
    <property type="entry name" value="COFILIN-RELATED"/>
    <property type="match status" value="1"/>
</dbReference>
<sequence length="141" mass="15965">MTASSGVTSAPECLEKFAQLKMSKSLKYILFKLNDTRTQIVVDKTSENPDYDEFLDNLPGDGCKWAVYDFHYTLEDGSQRNKLCFFSWSPDNAPIRAKMVHASSKDALRRSLDGIGVEIQGTDPTEVAYETVLDRVKRFSR</sequence>
<proteinExistence type="inferred from homology"/>
<name>A0AAD4DS99_9AGAM</name>
<dbReference type="GeneID" id="64658555"/>
<dbReference type="GO" id="GO:0015629">
    <property type="term" value="C:actin cytoskeleton"/>
    <property type="evidence" value="ECO:0007669"/>
    <property type="project" value="InterPro"/>
</dbReference>
<dbReference type="EMBL" id="JABBWK010000110">
    <property type="protein sequence ID" value="KAG1893020.1"/>
    <property type="molecule type" value="Genomic_DNA"/>
</dbReference>
<dbReference type="PROSITE" id="PS51263">
    <property type="entry name" value="ADF_H"/>
    <property type="match status" value="1"/>
</dbReference>
<evidence type="ECO:0000313" key="7">
    <source>
        <dbReference type="EMBL" id="KAG1893020.1"/>
    </source>
</evidence>
<dbReference type="GO" id="GO:0030042">
    <property type="term" value="P:actin filament depolymerization"/>
    <property type="evidence" value="ECO:0007669"/>
    <property type="project" value="InterPro"/>
</dbReference>
<evidence type="ECO:0000256" key="4">
    <source>
        <dbReference type="ARBA" id="ARBA00023203"/>
    </source>
</evidence>
<dbReference type="SUPFAM" id="SSF55753">
    <property type="entry name" value="Actin depolymerizing proteins"/>
    <property type="match status" value="1"/>
</dbReference>
<dbReference type="InterPro" id="IPR017904">
    <property type="entry name" value="ADF/Cofilin"/>
</dbReference>
<evidence type="ECO:0000256" key="3">
    <source>
        <dbReference type="ARBA" id="ARBA00015630"/>
    </source>
</evidence>
<keyword evidence="4" id="KW-0009">Actin-binding</keyword>
<accession>A0AAD4DS99</accession>
<dbReference type="InterPro" id="IPR029006">
    <property type="entry name" value="ADF-H/Gelsolin-like_dom_sf"/>
</dbReference>
<feature type="domain" description="ADF-H" evidence="6">
    <location>
        <begin position="4"/>
        <end position="137"/>
    </location>
</feature>
<comment type="caution">
    <text evidence="7">The sequence shown here is derived from an EMBL/GenBank/DDBJ whole genome shotgun (WGS) entry which is preliminary data.</text>
</comment>
<comment type="similarity">
    <text evidence="2">Belongs to the actin-binding proteins ADF family.</text>
</comment>
<organism evidence="7 9">
    <name type="scientific">Suillus fuscotomentosus</name>
    <dbReference type="NCBI Taxonomy" id="1912939"/>
    <lineage>
        <taxon>Eukaryota</taxon>
        <taxon>Fungi</taxon>
        <taxon>Dikarya</taxon>
        <taxon>Basidiomycota</taxon>
        <taxon>Agaricomycotina</taxon>
        <taxon>Agaricomycetes</taxon>
        <taxon>Agaricomycetidae</taxon>
        <taxon>Boletales</taxon>
        <taxon>Suillineae</taxon>
        <taxon>Suillaceae</taxon>
        <taxon>Suillus</taxon>
    </lineage>
</organism>
<dbReference type="Pfam" id="PF00241">
    <property type="entry name" value="Cofilin_ADF"/>
    <property type="match status" value="1"/>
</dbReference>
<gene>
    <name evidence="8" type="ORF">F5891DRAFT_1128225</name>
    <name evidence="7" type="ORF">F5891DRAFT_1131401</name>
</gene>
<dbReference type="RefSeq" id="XP_041226786.1">
    <property type="nucleotide sequence ID" value="XM_041364257.1"/>
</dbReference>
<evidence type="ECO:0000259" key="6">
    <source>
        <dbReference type="PROSITE" id="PS51263"/>
    </source>
</evidence>
<dbReference type="AlphaFoldDB" id="A0AAD4DS99"/>
<evidence type="ECO:0000313" key="8">
    <source>
        <dbReference type="EMBL" id="KAG1901211.1"/>
    </source>
</evidence>
<reference evidence="7" key="1">
    <citation type="journal article" date="2020" name="New Phytol.">
        <title>Comparative genomics reveals dynamic genome evolution in host specialist ectomycorrhizal fungi.</title>
        <authorList>
            <person name="Lofgren L.A."/>
            <person name="Nguyen N.H."/>
            <person name="Vilgalys R."/>
            <person name="Ruytinx J."/>
            <person name="Liao H.L."/>
            <person name="Branco S."/>
            <person name="Kuo A."/>
            <person name="LaButti K."/>
            <person name="Lipzen A."/>
            <person name="Andreopoulos W."/>
            <person name="Pangilinan J."/>
            <person name="Riley R."/>
            <person name="Hundley H."/>
            <person name="Na H."/>
            <person name="Barry K."/>
            <person name="Grigoriev I.V."/>
            <person name="Stajich J.E."/>
            <person name="Kennedy P.G."/>
        </authorList>
    </citation>
    <scope>NUCLEOTIDE SEQUENCE</scope>
    <source>
        <strain evidence="7">FC203</strain>
    </source>
</reference>
<dbReference type="Proteomes" id="UP001195769">
    <property type="component" value="Unassembled WGS sequence"/>
</dbReference>
<dbReference type="Gene3D" id="3.40.20.10">
    <property type="entry name" value="Severin"/>
    <property type="match status" value="1"/>
</dbReference>
<protein>
    <recommendedName>
        <fullName evidence="3">Cofilin</fullName>
    </recommendedName>
    <alternativeName>
        <fullName evidence="5">Actin-depolymerizing factor 1</fullName>
    </alternativeName>
</protein>
<dbReference type="SMART" id="SM00102">
    <property type="entry name" value="ADF"/>
    <property type="match status" value="1"/>
</dbReference>
<comment type="subcellular location">
    <subcellularLocation>
        <location evidence="1">Nucleus matrix</location>
    </subcellularLocation>
</comment>
<dbReference type="InterPro" id="IPR002108">
    <property type="entry name" value="ADF-H"/>
</dbReference>
<dbReference type="CDD" id="cd11286">
    <property type="entry name" value="ADF_cofilin_like"/>
    <property type="match status" value="1"/>
</dbReference>
<evidence type="ECO:0000313" key="9">
    <source>
        <dbReference type="Proteomes" id="UP001195769"/>
    </source>
</evidence>
<evidence type="ECO:0000256" key="2">
    <source>
        <dbReference type="ARBA" id="ARBA00006844"/>
    </source>
</evidence>
<dbReference type="EMBL" id="JABBWK010000023">
    <property type="protein sequence ID" value="KAG1901211.1"/>
    <property type="molecule type" value="Genomic_DNA"/>
</dbReference>
<evidence type="ECO:0000256" key="5">
    <source>
        <dbReference type="ARBA" id="ARBA00032427"/>
    </source>
</evidence>
<dbReference type="GO" id="GO:0016363">
    <property type="term" value="C:nuclear matrix"/>
    <property type="evidence" value="ECO:0007669"/>
    <property type="project" value="UniProtKB-SubCell"/>
</dbReference>
<evidence type="ECO:0000256" key="1">
    <source>
        <dbReference type="ARBA" id="ARBA00004109"/>
    </source>
</evidence>
<dbReference type="GO" id="GO:0003779">
    <property type="term" value="F:actin binding"/>
    <property type="evidence" value="ECO:0007669"/>
    <property type="project" value="UniProtKB-KW"/>
</dbReference>